<dbReference type="Gene3D" id="3.60.40.10">
    <property type="entry name" value="PPM-type phosphatase domain"/>
    <property type="match status" value="1"/>
</dbReference>
<keyword evidence="7" id="KW-1185">Reference proteome</keyword>
<dbReference type="Pfam" id="PF07228">
    <property type="entry name" value="SpoIIE"/>
    <property type="match status" value="1"/>
</dbReference>
<dbReference type="Pfam" id="PF08447">
    <property type="entry name" value="PAS_3"/>
    <property type="match status" value="1"/>
</dbReference>
<dbReference type="InterPro" id="IPR000014">
    <property type="entry name" value="PAS"/>
</dbReference>
<evidence type="ECO:0000256" key="2">
    <source>
        <dbReference type="ARBA" id="ARBA00023015"/>
    </source>
</evidence>
<accession>A0A1H0URB6</accession>
<dbReference type="OrthoDB" id="7943561at2"/>
<dbReference type="InterPro" id="IPR036388">
    <property type="entry name" value="WH-like_DNA-bd_sf"/>
</dbReference>
<feature type="domain" description="ANTAR" evidence="5">
    <location>
        <begin position="35"/>
        <end position="96"/>
    </location>
</feature>
<dbReference type="InterPro" id="IPR036457">
    <property type="entry name" value="PPM-type-like_dom_sf"/>
</dbReference>
<name>A0A1H0URB6_9PSEU</name>
<dbReference type="Gene3D" id="3.30.450.20">
    <property type="entry name" value="PAS domain"/>
    <property type="match status" value="1"/>
</dbReference>
<dbReference type="PROSITE" id="PS50921">
    <property type="entry name" value="ANTAR"/>
    <property type="match status" value="1"/>
</dbReference>
<dbReference type="InterPro" id="IPR005561">
    <property type="entry name" value="ANTAR"/>
</dbReference>
<evidence type="ECO:0000256" key="1">
    <source>
        <dbReference type="ARBA" id="ARBA00022801"/>
    </source>
</evidence>
<dbReference type="InterPro" id="IPR013655">
    <property type="entry name" value="PAS_fold_3"/>
</dbReference>
<evidence type="ECO:0000256" key="3">
    <source>
        <dbReference type="ARBA" id="ARBA00023163"/>
    </source>
</evidence>
<dbReference type="SUPFAM" id="SSF55785">
    <property type="entry name" value="PYP-like sensor domain (PAS domain)"/>
    <property type="match status" value="1"/>
</dbReference>
<dbReference type="InterPro" id="IPR029016">
    <property type="entry name" value="GAF-like_dom_sf"/>
</dbReference>
<dbReference type="PROSITE" id="PS50113">
    <property type="entry name" value="PAC"/>
    <property type="match status" value="1"/>
</dbReference>
<gene>
    <name evidence="6" type="ORF">SAMN05192558_11216</name>
</gene>
<dbReference type="Gene3D" id="3.30.450.40">
    <property type="match status" value="1"/>
</dbReference>
<keyword evidence="2" id="KW-0805">Transcription regulation</keyword>
<dbReference type="GO" id="GO:0016791">
    <property type="term" value="F:phosphatase activity"/>
    <property type="evidence" value="ECO:0007669"/>
    <property type="project" value="TreeGrafter"/>
</dbReference>
<dbReference type="EMBL" id="FNJB01000012">
    <property type="protein sequence ID" value="SDP68757.1"/>
    <property type="molecule type" value="Genomic_DNA"/>
</dbReference>
<dbReference type="Pfam" id="PF03861">
    <property type="entry name" value="ANTAR"/>
    <property type="match status" value="1"/>
</dbReference>
<dbReference type="Gene3D" id="1.10.10.10">
    <property type="entry name" value="Winged helix-like DNA-binding domain superfamily/Winged helix DNA-binding domain"/>
    <property type="match status" value="1"/>
</dbReference>
<protein>
    <submittedName>
        <fullName evidence="6">Serine phosphatase RsbU, regulator of sigma subunit</fullName>
    </submittedName>
</protein>
<organism evidence="6 7">
    <name type="scientific">Actinokineospora alba</name>
    <dbReference type="NCBI Taxonomy" id="504798"/>
    <lineage>
        <taxon>Bacteria</taxon>
        <taxon>Bacillati</taxon>
        <taxon>Actinomycetota</taxon>
        <taxon>Actinomycetes</taxon>
        <taxon>Pseudonocardiales</taxon>
        <taxon>Pseudonocardiaceae</taxon>
        <taxon>Actinokineospora</taxon>
    </lineage>
</organism>
<dbReference type="PANTHER" id="PTHR43156">
    <property type="entry name" value="STAGE II SPORULATION PROTEIN E-RELATED"/>
    <property type="match status" value="1"/>
</dbReference>
<dbReference type="SMART" id="SM01012">
    <property type="entry name" value="ANTAR"/>
    <property type="match status" value="1"/>
</dbReference>
<dbReference type="RefSeq" id="WP_091382082.1">
    <property type="nucleotide sequence ID" value="NZ_FNDV01000007.1"/>
</dbReference>
<dbReference type="GO" id="GO:0003723">
    <property type="term" value="F:RNA binding"/>
    <property type="evidence" value="ECO:0007669"/>
    <property type="project" value="InterPro"/>
</dbReference>
<dbReference type="InterPro" id="IPR052016">
    <property type="entry name" value="Bact_Sigma-Reg"/>
</dbReference>
<dbReference type="AlphaFoldDB" id="A0A1H0URB6"/>
<dbReference type="CDD" id="cd00130">
    <property type="entry name" value="PAS"/>
    <property type="match status" value="1"/>
</dbReference>
<dbReference type="InterPro" id="IPR035965">
    <property type="entry name" value="PAS-like_dom_sf"/>
</dbReference>
<dbReference type="PANTHER" id="PTHR43156:SF2">
    <property type="entry name" value="STAGE II SPORULATION PROTEIN E"/>
    <property type="match status" value="1"/>
</dbReference>
<dbReference type="SUPFAM" id="SSF81606">
    <property type="entry name" value="PP2C-like"/>
    <property type="match status" value="1"/>
</dbReference>
<dbReference type="STRING" id="504798.SAMN05421871_107388"/>
<dbReference type="SUPFAM" id="SSF55781">
    <property type="entry name" value="GAF domain-like"/>
    <property type="match status" value="1"/>
</dbReference>
<reference evidence="7" key="1">
    <citation type="submission" date="2016-10" db="EMBL/GenBank/DDBJ databases">
        <authorList>
            <person name="Varghese N."/>
            <person name="Submissions S."/>
        </authorList>
    </citation>
    <scope>NUCLEOTIDE SEQUENCE [LARGE SCALE GENOMIC DNA]</scope>
    <source>
        <strain evidence="7">IBRC-M 10655</strain>
    </source>
</reference>
<dbReference type="InterPro" id="IPR001932">
    <property type="entry name" value="PPM-type_phosphatase-like_dom"/>
</dbReference>
<dbReference type="SMART" id="SM00331">
    <property type="entry name" value="PP2C_SIG"/>
    <property type="match status" value="1"/>
</dbReference>
<keyword evidence="3" id="KW-0804">Transcription</keyword>
<evidence type="ECO:0000259" key="4">
    <source>
        <dbReference type="PROSITE" id="PS50113"/>
    </source>
</evidence>
<dbReference type="Proteomes" id="UP000199651">
    <property type="component" value="Unassembled WGS sequence"/>
</dbReference>
<feature type="domain" description="PAC" evidence="4">
    <location>
        <begin position="485"/>
        <end position="537"/>
    </location>
</feature>
<sequence>MHTPTEPQQPLDVEGRVGGNGDISAAGLERLAETVRSLRAQVDRARIGADTRGLIELAKGVLVERLHIGPAEAARQVSSLAEQAGLSQAELAADIVNRTARDGFAQLLLDEIADPPPEVGARLRTAESGVLAAGDVQAVTEAILEHALAPLGATAAAVWTVDLDASLTLAGAVGFNPDEIERWHYVPPGVTTAASSALTSRRTIWIRGGDSGVLPSIGGAQFRDGGRAATLATSGGRIRGVLEICWPTAMPTQPPQVIRQIDALAELCGHAIETRPDSTADAPRADLTALADAMLDPAMVLVPELDEGGAVTDFRVHHANARFVDPDGRPRASVVGATLLEAYPTAAGETGLFDTVAEVHATGAPFRAERLALSVSIDQPPLTELEALSVSRIGGGVLITWRPQDESAKSTILLSHAQRLSQVGGFDEDKITGEITWTSELYALYGLPETEGPIPLADLAEHAHPDDSAAITRFLRTLLHHGRPASTVFRMRRPDGAYRHSRVIAEPLLDPSSGLVAVRGAYQDISAQHWTEVALAATRDQLVLTEQESAERNRLALQLQRAIMPSTHDPIELPDLRIAVRYRPAEKDHLVGGDWYDAVILPSGQLLISVGDIAGHGIDAATGMVVLRNALRGLAATGAPPNQLLTWLNNVAGNLADHVLATALCGLYDPETRVLRWARAGHLPPVLVRDGHANTLPMLKGLLLGVKADAEYELGEVRLREDDVLVMYTDGLIERRTASLDESLDHLLDIVSTSAIDLDQRLDRLLLHCDADTDDDACIVGIQVR</sequence>
<proteinExistence type="predicted"/>
<evidence type="ECO:0000313" key="6">
    <source>
        <dbReference type="EMBL" id="SDP68757.1"/>
    </source>
</evidence>
<dbReference type="InterPro" id="IPR000700">
    <property type="entry name" value="PAS-assoc_C"/>
</dbReference>
<evidence type="ECO:0000313" key="7">
    <source>
        <dbReference type="Proteomes" id="UP000199651"/>
    </source>
</evidence>
<keyword evidence="1" id="KW-0378">Hydrolase</keyword>
<evidence type="ECO:0000259" key="5">
    <source>
        <dbReference type="PROSITE" id="PS50921"/>
    </source>
</evidence>